<name>A0AAV4QI26_9ARAC</name>
<protein>
    <submittedName>
        <fullName evidence="1">Uncharacterized protein</fullName>
    </submittedName>
</protein>
<evidence type="ECO:0000313" key="1">
    <source>
        <dbReference type="EMBL" id="GIY09075.1"/>
    </source>
</evidence>
<dbReference type="Proteomes" id="UP001054837">
    <property type="component" value="Unassembled WGS sequence"/>
</dbReference>
<proteinExistence type="predicted"/>
<evidence type="ECO:0000313" key="2">
    <source>
        <dbReference type="Proteomes" id="UP001054837"/>
    </source>
</evidence>
<dbReference type="AlphaFoldDB" id="A0AAV4QI26"/>
<reference evidence="1 2" key="1">
    <citation type="submission" date="2021-06" db="EMBL/GenBank/DDBJ databases">
        <title>Caerostris darwini draft genome.</title>
        <authorList>
            <person name="Kono N."/>
            <person name="Arakawa K."/>
        </authorList>
    </citation>
    <scope>NUCLEOTIDE SEQUENCE [LARGE SCALE GENOMIC DNA]</scope>
</reference>
<dbReference type="EMBL" id="BPLQ01004579">
    <property type="protein sequence ID" value="GIY09075.1"/>
    <property type="molecule type" value="Genomic_DNA"/>
</dbReference>
<comment type="caution">
    <text evidence="1">The sequence shown here is derived from an EMBL/GenBank/DDBJ whole genome shotgun (WGS) entry which is preliminary data.</text>
</comment>
<accession>A0AAV4QI26</accession>
<organism evidence="1 2">
    <name type="scientific">Caerostris darwini</name>
    <dbReference type="NCBI Taxonomy" id="1538125"/>
    <lineage>
        <taxon>Eukaryota</taxon>
        <taxon>Metazoa</taxon>
        <taxon>Ecdysozoa</taxon>
        <taxon>Arthropoda</taxon>
        <taxon>Chelicerata</taxon>
        <taxon>Arachnida</taxon>
        <taxon>Araneae</taxon>
        <taxon>Araneomorphae</taxon>
        <taxon>Entelegynae</taxon>
        <taxon>Araneoidea</taxon>
        <taxon>Araneidae</taxon>
        <taxon>Caerostris</taxon>
    </lineage>
</organism>
<sequence>MECPKKLGEKRDPKELKHLCNISRCFEQQEHLIKQVYHDSGMSEGIGREGVALGNEDTLVFRSRFRVDPQRRKETSSYLFRSPL</sequence>
<keyword evidence="2" id="KW-1185">Reference proteome</keyword>
<gene>
    <name evidence="1" type="ORF">CDAR_234271</name>
</gene>